<organism evidence="1">
    <name type="scientific">Haemonchus placei</name>
    <name type="common">Barber's pole worm</name>
    <dbReference type="NCBI Taxonomy" id="6290"/>
    <lineage>
        <taxon>Eukaryota</taxon>
        <taxon>Metazoa</taxon>
        <taxon>Ecdysozoa</taxon>
        <taxon>Nematoda</taxon>
        <taxon>Chromadorea</taxon>
        <taxon>Rhabditida</taxon>
        <taxon>Rhabditina</taxon>
        <taxon>Rhabditomorpha</taxon>
        <taxon>Strongyloidea</taxon>
        <taxon>Trichostrongylidae</taxon>
        <taxon>Haemonchus</taxon>
    </lineage>
</organism>
<dbReference type="WBParaSite" id="HPLM_0000967601-mRNA-1">
    <property type="protein sequence ID" value="HPLM_0000967601-mRNA-1"/>
    <property type="gene ID" value="HPLM_0000967601"/>
</dbReference>
<sequence length="73" mass="8910">LFFPDLVPEPTNVPHWLCHRMSLPQHRRKMCRGKKSTRKDIDSYRGLHWKQVAHLHLRTRDYLMDTQWRSSTL</sequence>
<accession>A0A0N4WFY6</accession>
<proteinExistence type="predicted"/>
<reference evidence="1" key="1">
    <citation type="submission" date="2017-02" db="UniProtKB">
        <authorList>
            <consortium name="WormBaseParasite"/>
        </authorList>
    </citation>
    <scope>IDENTIFICATION</scope>
</reference>
<name>A0A0N4WFY6_HAEPC</name>
<dbReference type="AlphaFoldDB" id="A0A0N4WFY6"/>
<protein>
    <submittedName>
        <fullName evidence="1">SPATA6 domain-containing protein</fullName>
    </submittedName>
</protein>
<evidence type="ECO:0000313" key="1">
    <source>
        <dbReference type="WBParaSite" id="HPLM_0000967601-mRNA-1"/>
    </source>
</evidence>